<proteinExistence type="predicted"/>
<organism evidence="1 2">
    <name type="scientific">Vreelandella subglaciescola</name>
    <dbReference type="NCBI Taxonomy" id="29571"/>
    <lineage>
        <taxon>Bacteria</taxon>
        <taxon>Pseudomonadati</taxon>
        <taxon>Pseudomonadota</taxon>
        <taxon>Gammaproteobacteria</taxon>
        <taxon>Oceanospirillales</taxon>
        <taxon>Halomonadaceae</taxon>
        <taxon>Vreelandella</taxon>
    </lineage>
</organism>
<dbReference type="InParanoid" id="A0A1M7FLB8"/>
<dbReference type="Proteomes" id="UP000190911">
    <property type="component" value="Chromosome I"/>
</dbReference>
<gene>
    <name evidence="1" type="ORF">SAMN05878437_0939</name>
</gene>
<evidence type="ECO:0000313" key="1">
    <source>
        <dbReference type="EMBL" id="SHM04489.1"/>
    </source>
</evidence>
<dbReference type="EMBL" id="LT670847">
    <property type="protein sequence ID" value="SHM04489.1"/>
    <property type="molecule type" value="Genomic_DNA"/>
</dbReference>
<name>A0A1M7FLB8_9GAMM</name>
<reference evidence="1 2" key="1">
    <citation type="submission" date="2016-11" db="EMBL/GenBank/DDBJ databases">
        <authorList>
            <person name="Jaros S."/>
            <person name="Januszkiewicz K."/>
            <person name="Wedrychowicz H."/>
        </authorList>
    </citation>
    <scope>NUCLEOTIDE SEQUENCE [LARGE SCALE GENOMIC DNA]</scope>
    <source>
        <strain evidence="1 2">ACAM 12</strain>
    </source>
</reference>
<dbReference type="RefSeq" id="WP_079551704.1">
    <property type="nucleotide sequence ID" value="NZ_LT670847.1"/>
</dbReference>
<evidence type="ECO:0000313" key="2">
    <source>
        <dbReference type="Proteomes" id="UP000190911"/>
    </source>
</evidence>
<dbReference type="AlphaFoldDB" id="A0A1M7FLB8"/>
<accession>A0A1M7FLB8</accession>
<keyword evidence="2" id="KW-1185">Reference proteome</keyword>
<sequence>MDSAVLDNVRDNALTQAAMKATGLTLEELAANVKIEPGEPMFPETWPLSFPAGLFPDACLLAVHPLAVMLWLYSNNAEHHPDCQAAAGRYLVKHEYALAYSDGVAVQKGRSTGGENAGVERREAAQQKHSEIIERWHSLGSRPERNRAAIIAERLGYTSKHVREVLRKANLR</sequence>
<protein>
    <submittedName>
        <fullName evidence="1">Uncharacterized protein</fullName>
    </submittedName>
</protein>
<dbReference type="OrthoDB" id="9936594at2"/>
<dbReference type="STRING" id="29571.SAMN05878437_0939"/>